<evidence type="ECO:0000256" key="1">
    <source>
        <dbReference type="SAM" id="MobiDB-lite"/>
    </source>
</evidence>
<proteinExistence type="predicted"/>
<gene>
    <name evidence="2" type="ORF">BU16DRAFT_526544</name>
</gene>
<dbReference type="AlphaFoldDB" id="A0A6A6QY79"/>
<reference evidence="2" key="1">
    <citation type="journal article" date="2020" name="Stud. Mycol.">
        <title>101 Dothideomycetes genomes: a test case for predicting lifestyles and emergence of pathogens.</title>
        <authorList>
            <person name="Haridas S."/>
            <person name="Albert R."/>
            <person name="Binder M."/>
            <person name="Bloem J."/>
            <person name="Labutti K."/>
            <person name="Salamov A."/>
            <person name="Andreopoulos B."/>
            <person name="Baker S."/>
            <person name="Barry K."/>
            <person name="Bills G."/>
            <person name="Bluhm B."/>
            <person name="Cannon C."/>
            <person name="Castanera R."/>
            <person name="Culley D."/>
            <person name="Daum C."/>
            <person name="Ezra D."/>
            <person name="Gonzalez J."/>
            <person name="Henrissat B."/>
            <person name="Kuo A."/>
            <person name="Liang C."/>
            <person name="Lipzen A."/>
            <person name="Lutzoni F."/>
            <person name="Magnuson J."/>
            <person name="Mondo S."/>
            <person name="Nolan M."/>
            <person name="Ohm R."/>
            <person name="Pangilinan J."/>
            <person name="Park H.-J."/>
            <person name="Ramirez L."/>
            <person name="Alfaro M."/>
            <person name="Sun H."/>
            <person name="Tritt A."/>
            <person name="Yoshinaga Y."/>
            <person name="Zwiers L.-H."/>
            <person name="Turgeon B."/>
            <person name="Goodwin S."/>
            <person name="Spatafora J."/>
            <person name="Crous P."/>
            <person name="Grigoriev I."/>
        </authorList>
    </citation>
    <scope>NUCLEOTIDE SEQUENCE</scope>
    <source>
        <strain evidence="2">CBS 269.34</strain>
    </source>
</reference>
<dbReference type="Proteomes" id="UP000799750">
    <property type="component" value="Unassembled WGS sequence"/>
</dbReference>
<dbReference type="EMBL" id="MU004188">
    <property type="protein sequence ID" value="KAF2496017.1"/>
    <property type="molecule type" value="Genomic_DNA"/>
</dbReference>
<feature type="compositionally biased region" description="Basic and acidic residues" evidence="1">
    <location>
        <begin position="32"/>
        <end position="50"/>
    </location>
</feature>
<keyword evidence="3" id="KW-1185">Reference proteome</keyword>
<accession>A0A6A6QY79</accession>
<evidence type="ECO:0000313" key="3">
    <source>
        <dbReference type="Proteomes" id="UP000799750"/>
    </source>
</evidence>
<sequence length="298" mass="32615">MDHHPLVAGSPTAELFDAISAFELASQMPSDGSEHGLRHEHKEDEPKPKTMKDLLPSVLAAYEKLEFQSYAFPTTADNYVDTTKMKAALLRGKILYAIAIAGSGKEGYYNTMAVRAIMGNLKPAEVKAELQEFSKLLRSHVVIDGKAVVDAIESIKGILEFLHTNEGAKASTDNHTSSTPANEGSYHQQGETEYDFLIDLDDIHPRSQSRRISSTFERQLDSGISPQVSTYADICAPDAVERIIKVGEIVRPLHNLALRFGAVKPGDRVDIQLSMILSCAARLHQFHNAAARASASQS</sequence>
<dbReference type="OrthoDB" id="10410528at2759"/>
<feature type="region of interest" description="Disordered" evidence="1">
    <location>
        <begin position="29"/>
        <end position="50"/>
    </location>
</feature>
<feature type="non-terminal residue" evidence="2">
    <location>
        <position position="298"/>
    </location>
</feature>
<name>A0A6A6QY79_9PEZI</name>
<protein>
    <submittedName>
        <fullName evidence="2">Uncharacterized protein</fullName>
    </submittedName>
</protein>
<evidence type="ECO:0000313" key="2">
    <source>
        <dbReference type="EMBL" id="KAF2496017.1"/>
    </source>
</evidence>
<organism evidence="2 3">
    <name type="scientific">Lophium mytilinum</name>
    <dbReference type="NCBI Taxonomy" id="390894"/>
    <lineage>
        <taxon>Eukaryota</taxon>
        <taxon>Fungi</taxon>
        <taxon>Dikarya</taxon>
        <taxon>Ascomycota</taxon>
        <taxon>Pezizomycotina</taxon>
        <taxon>Dothideomycetes</taxon>
        <taxon>Pleosporomycetidae</taxon>
        <taxon>Mytilinidiales</taxon>
        <taxon>Mytilinidiaceae</taxon>
        <taxon>Lophium</taxon>
    </lineage>
</organism>